<dbReference type="EC" id="5.3.3.18" evidence="3"/>
<keyword evidence="4" id="KW-1185">Reference proteome</keyword>
<accession>A0A940YEU4</accession>
<dbReference type="EMBL" id="JAGQDE010000001">
    <property type="protein sequence ID" value="MBQ0957452.1"/>
    <property type="molecule type" value="Genomic_DNA"/>
</dbReference>
<dbReference type="InterPro" id="IPR018376">
    <property type="entry name" value="Enoyl-CoA_hyd/isom_CS"/>
</dbReference>
<reference evidence="3" key="1">
    <citation type="submission" date="2021-04" db="EMBL/GenBank/DDBJ databases">
        <title>The genome sequence of Ideonella sp. 4Y11.</title>
        <authorList>
            <person name="Liu Y."/>
        </authorList>
    </citation>
    <scope>NUCLEOTIDE SEQUENCE</scope>
    <source>
        <strain evidence="3">4Y11</strain>
    </source>
</reference>
<protein>
    <submittedName>
        <fullName evidence="3">2-(1,2-epoxy-1,2-dihydrophenyl)acetyl-CoA isomerase</fullName>
        <ecNumber evidence="3">5.3.3.18</ecNumber>
    </submittedName>
</protein>
<sequence length="264" mass="27630">MAEPLVLVTQTGAVRTLALNRPAALNSFTGEMHRQLLAALEAAAADASVRAVVLTGAGRGFCAGQDLNDPEMAPDADGNVDIGKLIDAYYQPLALRVRSMPIPMVAAVNGVAAGAGANLALGCDMVVAARSASFIQAFSKIGLVPDCGGTWLLPRLVGRATALALAFTGDKLMAEDAQRIGLIWQCVDDAALADTAQALAARLAALPVKALAETRRAIDAAMGMDLPEALAVEGRLQRTLGREHDYREGVAAFQQKRAPQFKDR</sequence>
<dbReference type="Proteomes" id="UP000678374">
    <property type="component" value="Unassembled WGS sequence"/>
</dbReference>
<dbReference type="InterPro" id="IPR014748">
    <property type="entry name" value="Enoyl-CoA_hydra_C"/>
</dbReference>
<name>A0A940YEU4_9BURK</name>
<dbReference type="Pfam" id="PF00378">
    <property type="entry name" value="ECH_1"/>
    <property type="match status" value="1"/>
</dbReference>
<gene>
    <name evidence="3" type="ORF">KAK06_00645</name>
</gene>
<comment type="caution">
    <text evidence="3">The sequence shown here is derived from an EMBL/GenBank/DDBJ whole genome shotgun (WGS) entry which is preliminary data.</text>
</comment>
<dbReference type="AlphaFoldDB" id="A0A940YEU4"/>
<dbReference type="PANTHER" id="PTHR43459:SF1">
    <property type="entry name" value="EG:BACN32G11.4 PROTEIN"/>
    <property type="match status" value="1"/>
</dbReference>
<dbReference type="SUPFAM" id="SSF52096">
    <property type="entry name" value="ClpP/crotonase"/>
    <property type="match status" value="1"/>
</dbReference>
<evidence type="ECO:0000313" key="3">
    <source>
        <dbReference type="EMBL" id="MBQ0957452.1"/>
    </source>
</evidence>
<evidence type="ECO:0000256" key="2">
    <source>
        <dbReference type="RuleBase" id="RU003707"/>
    </source>
</evidence>
<proteinExistence type="inferred from homology"/>
<dbReference type="Gene3D" id="1.10.12.10">
    <property type="entry name" value="Lyase 2-enoyl-coa Hydratase, Chain A, domain 2"/>
    <property type="match status" value="1"/>
</dbReference>
<dbReference type="InterPro" id="IPR001753">
    <property type="entry name" value="Enoyl-CoA_hydra/iso"/>
</dbReference>
<evidence type="ECO:0000313" key="4">
    <source>
        <dbReference type="Proteomes" id="UP000678374"/>
    </source>
</evidence>
<dbReference type="PROSITE" id="PS00166">
    <property type="entry name" value="ENOYL_COA_HYDRATASE"/>
    <property type="match status" value="1"/>
</dbReference>
<dbReference type="CDD" id="cd06558">
    <property type="entry name" value="crotonase-like"/>
    <property type="match status" value="1"/>
</dbReference>
<evidence type="ECO:0000256" key="1">
    <source>
        <dbReference type="ARBA" id="ARBA00005254"/>
    </source>
</evidence>
<dbReference type="GO" id="GO:0016853">
    <property type="term" value="F:isomerase activity"/>
    <property type="evidence" value="ECO:0007669"/>
    <property type="project" value="UniProtKB-KW"/>
</dbReference>
<dbReference type="InterPro" id="IPR029045">
    <property type="entry name" value="ClpP/crotonase-like_dom_sf"/>
</dbReference>
<dbReference type="PANTHER" id="PTHR43459">
    <property type="entry name" value="ENOYL-COA HYDRATASE"/>
    <property type="match status" value="1"/>
</dbReference>
<organism evidence="3 4">
    <name type="scientific">Ideonella aquatica</name>
    <dbReference type="NCBI Taxonomy" id="2824119"/>
    <lineage>
        <taxon>Bacteria</taxon>
        <taxon>Pseudomonadati</taxon>
        <taxon>Pseudomonadota</taxon>
        <taxon>Betaproteobacteria</taxon>
        <taxon>Burkholderiales</taxon>
        <taxon>Sphaerotilaceae</taxon>
        <taxon>Ideonella</taxon>
    </lineage>
</organism>
<dbReference type="Gene3D" id="3.90.226.10">
    <property type="entry name" value="2-enoyl-CoA Hydratase, Chain A, domain 1"/>
    <property type="match status" value="1"/>
</dbReference>
<dbReference type="RefSeq" id="WP_210799755.1">
    <property type="nucleotide sequence ID" value="NZ_JAGQDE010000001.1"/>
</dbReference>
<keyword evidence="3" id="KW-0413">Isomerase</keyword>
<comment type="similarity">
    <text evidence="1 2">Belongs to the enoyl-CoA hydratase/isomerase family.</text>
</comment>